<reference evidence="3 4" key="1">
    <citation type="submission" date="2018-02" db="EMBL/GenBank/DDBJ databases">
        <title>Genomic analysis of the strain RR4-38 isolated from a seawater recirculating aquaculture system.</title>
        <authorList>
            <person name="Kim Y.-S."/>
            <person name="Jang Y.H."/>
            <person name="Kim K.-H."/>
        </authorList>
    </citation>
    <scope>NUCLEOTIDE SEQUENCE [LARGE SCALE GENOMIC DNA]</scope>
    <source>
        <strain evidence="3 4">RR4-38</strain>
    </source>
</reference>
<evidence type="ECO:0008006" key="5">
    <source>
        <dbReference type="Google" id="ProtNLM"/>
    </source>
</evidence>
<evidence type="ECO:0000259" key="1">
    <source>
        <dbReference type="Pfam" id="PF05299"/>
    </source>
</evidence>
<feature type="domain" description="Peptidase M61 catalytic" evidence="1">
    <location>
        <begin position="301"/>
        <end position="378"/>
    </location>
</feature>
<dbReference type="Gene3D" id="2.60.40.3650">
    <property type="match status" value="1"/>
</dbReference>
<dbReference type="Pfam" id="PF05299">
    <property type="entry name" value="Peptidase_M61"/>
    <property type="match status" value="1"/>
</dbReference>
<proteinExistence type="predicted"/>
<dbReference type="Gene3D" id="1.10.390.10">
    <property type="entry name" value="Neutral Protease Domain 2"/>
    <property type="match status" value="1"/>
</dbReference>
<dbReference type="KEGG" id="aue:C5O00_05845"/>
<dbReference type="AlphaFoldDB" id="A0A2S0HVN0"/>
<dbReference type="InterPro" id="IPR040756">
    <property type="entry name" value="Peptidase_M61_N"/>
</dbReference>
<dbReference type="OrthoDB" id="9778516at2"/>
<name>A0A2S0HVN0_9FLAO</name>
<gene>
    <name evidence="3" type="ORF">C5O00_05845</name>
</gene>
<sequence length="506" mass="57048">MKVLNILRILILIAILQIVLTGFMHGDDKFSDVDNISYVISLSTENSKVAKIKVSFIPQDSILHMADGANHLTNRWASFVHNLKVTTSRGKTIEVDALPDARWRMRSLPTETIIVSYEVHLDHEAHSWSGGIDGVAYATELGVFYTGRTLLILNGQNRSSINVDFKLPMNWSVTTPWDKINQNTYAYKVNSIFDLVNATIFAGTHKEATIRRSDFELVFAFGTKDIISREMEFENLAEGVMDYYISLMGGIPKSSPTDSLNKVMVVISSSSSTDGEAIGNNISILIEKDGDKFSETIWRFIFAHEFFHLWNGKSFSPKAEDTEWFKEGFTNYYTLKALHHTGFLNDTSYINLLSSFFYERYISDPGVGELSMTDGALKHDHWGLIYSGGMFVAIAQDILIRLATNNNSNIDDLLRSLFFKYNGDTNGYSLEDLFSEMSGLNEVDQIEFYNTYIIGHEIIPIDKYLSMVGFDSKVENGTLFISKKDNVSPEQQAIIKGILGQIISEK</sequence>
<protein>
    <recommendedName>
        <fullName evidence="5">Peptidase M61 catalytic domain-containing protein</fullName>
    </recommendedName>
</protein>
<accession>A0A2S0HVN0</accession>
<dbReference type="Pfam" id="PF17899">
    <property type="entry name" value="Peptidase_M61_N"/>
    <property type="match status" value="1"/>
</dbReference>
<dbReference type="InterPro" id="IPR007963">
    <property type="entry name" value="Peptidase_M61_catalytic"/>
</dbReference>
<evidence type="ECO:0000259" key="2">
    <source>
        <dbReference type="Pfam" id="PF17899"/>
    </source>
</evidence>
<dbReference type="EMBL" id="CP027062">
    <property type="protein sequence ID" value="AVI50719.1"/>
    <property type="molecule type" value="Genomic_DNA"/>
</dbReference>
<dbReference type="RefSeq" id="WP_105215772.1">
    <property type="nucleotide sequence ID" value="NZ_CP027062.1"/>
</dbReference>
<evidence type="ECO:0000313" key="3">
    <source>
        <dbReference type="EMBL" id="AVI50719.1"/>
    </source>
</evidence>
<organism evidence="3 4">
    <name type="scientific">Pukyongia salina</name>
    <dbReference type="NCBI Taxonomy" id="2094025"/>
    <lineage>
        <taxon>Bacteria</taxon>
        <taxon>Pseudomonadati</taxon>
        <taxon>Bacteroidota</taxon>
        <taxon>Flavobacteriia</taxon>
        <taxon>Flavobacteriales</taxon>
        <taxon>Flavobacteriaceae</taxon>
        <taxon>Pukyongia</taxon>
    </lineage>
</organism>
<dbReference type="Proteomes" id="UP000238442">
    <property type="component" value="Chromosome"/>
</dbReference>
<dbReference type="InterPro" id="IPR027268">
    <property type="entry name" value="Peptidase_M4/M1_CTD_sf"/>
</dbReference>
<keyword evidence="4" id="KW-1185">Reference proteome</keyword>
<dbReference type="SUPFAM" id="SSF55486">
    <property type="entry name" value="Metalloproteases ('zincins'), catalytic domain"/>
    <property type="match status" value="1"/>
</dbReference>
<evidence type="ECO:0000313" key="4">
    <source>
        <dbReference type="Proteomes" id="UP000238442"/>
    </source>
</evidence>
<feature type="domain" description="Peptidase M61 N-terminal" evidence="2">
    <location>
        <begin position="40"/>
        <end position="203"/>
    </location>
</feature>